<sequence length="225" mass="26142">MGREHHSRDRHRRSRSRSRERHEAERSQRRSHRRHSRSRSRDRSPSRKHMKEKKEKKRDKKHHKHSKKTKEADELLEMEAMRQLVKENADDMLLPMDFGSVVSDFMVAREKVSVFTQGYGGERDPRDKAFSTAFGMTGMSSSTTGFVAERHKPDTKVRPPKRGDKPGQFPMPTYAFCGSQIDEAWPQDWVCPKCQTINFKQATECFKCGRLRGSANSGFFQTPSA</sequence>
<dbReference type="Proteomes" id="UP000553632">
    <property type="component" value="Unassembled WGS sequence"/>
</dbReference>
<dbReference type="InterPro" id="IPR001876">
    <property type="entry name" value="Znf_RanBP2"/>
</dbReference>
<reference evidence="7 8" key="1">
    <citation type="submission" date="2020-04" db="EMBL/GenBank/DDBJ databases">
        <title>Perkinsus olseni comparative genomics.</title>
        <authorList>
            <person name="Bogema D.R."/>
        </authorList>
    </citation>
    <scope>NUCLEOTIDE SEQUENCE [LARGE SCALE GENOMIC DNA]</scope>
    <source>
        <strain evidence="7 8">ATCC PRA-207</strain>
    </source>
</reference>
<evidence type="ECO:0000259" key="6">
    <source>
        <dbReference type="PROSITE" id="PS50199"/>
    </source>
</evidence>
<dbReference type="EMBL" id="JABANO010034725">
    <property type="protein sequence ID" value="KAF4704658.1"/>
    <property type="molecule type" value="Genomic_DNA"/>
</dbReference>
<organism evidence="7 8">
    <name type="scientific">Perkinsus olseni</name>
    <name type="common">Perkinsus atlanticus</name>
    <dbReference type="NCBI Taxonomy" id="32597"/>
    <lineage>
        <taxon>Eukaryota</taxon>
        <taxon>Sar</taxon>
        <taxon>Alveolata</taxon>
        <taxon>Perkinsozoa</taxon>
        <taxon>Perkinsea</taxon>
        <taxon>Perkinsida</taxon>
        <taxon>Perkinsidae</taxon>
        <taxon>Perkinsus</taxon>
    </lineage>
</organism>
<gene>
    <name evidence="7" type="ORF">FOZ63_000877</name>
</gene>
<proteinExistence type="predicted"/>
<feature type="domain" description="RanBP2-type" evidence="6">
    <location>
        <begin position="182"/>
        <end position="214"/>
    </location>
</feature>
<evidence type="ECO:0000256" key="1">
    <source>
        <dbReference type="ARBA" id="ARBA00022723"/>
    </source>
</evidence>
<feature type="compositionally biased region" description="Basic and acidic residues" evidence="5">
    <location>
        <begin position="150"/>
        <end position="165"/>
    </location>
</feature>
<feature type="region of interest" description="Disordered" evidence="5">
    <location>
        <begin position="1"/>
        <end position="75"/>
    </location>
</feature>
<feature type="region of interest" description="Disordered" evidence="5">
    <location>
        <begin position="150"/>
        <end position="169"/>
    </location>
</feature>
<feature type="compositionally biased region" description="Basic residues" evidence="5">
    <location>
        <begin position="46"/>
        <end position="68"/>
    </location>
</feature>
<dbReference type="Gene3D" id="4.10.1060.10">
    <property type="entry name" value="Zinc finger, RanBP2-type"/>
    <property type="match status" value="1"/>
</dbReference>
<dbReference type="SMART" id="SM00547">
    <property type="entry name" value="ZnF_RBZ"/>
    <property type="match status" value="1"/>
</dbReference>
<dbReference type="AlphaFoldDB" id="A0A7J6Q8V5"/>
<feature type="compositionally biased region" description="Basic residues" evidence="5">
    <location>
        <begin position="8"/>
        <end position="19"/>
    </location>
</feature>
<evidence type="ECO:0000313" key="7">
    <source>
        <dbReference type="EMBL" id="KAF4704658.1"/>
    </source>
</evidence>
<dbReference type="PROSITE" id="PS01358">
    <property type="entry name" value="ZF_RANBP2_1"/>
    <property type="match status" value="1"/>
</dbReference>
<dbReference type="InterPro" id="IPR036443">
    <property type="entry name" value="Znf_RanBP2_sf"/>
</dbReference>
<evidence type="ECO:0000256" key="4">
    <source>
        <dbReference type="PROSITE-ProRule" id="PRU00322"/>
    </source>
</evidence>
<evidence type="ECO:0000256" key="5">
    <source>
        <dbReference type="SAM" id="MobiDB-lite"/>
    </source>
</evidence>
<evidence type="ECO:0000313" key="8">
    <source>
        <dbReference type="Proteomes" id="UP000553632"/>
    </source>
</evidence>
<dbReference type="GO" id="GO:0008270">
    <property type="term" value="F:zinc ion binding"/>
    <property type="evidence" value="ECO:0007669"/>
    <property type="project" value="UniProtKB-KW"/>
</dbReference>
<dbReference type="PROSITE" id="PS50199">
    <property type="entry name" value="ZF_RANBP2_2"/>
    <property type="match status" value="1"/>
</dbReference>
<comment type="caution">
    <text evidence="7">The sequence shown here is derived from an EMBL/GenBank/DDBJ whole genome shotgun (WGS) entry which is preliminary data.</text>
</comment>
<keyword evidence="2 4" id="KW-0863">Zinc-finger</keyword>
<feature type="compositionally biased region" description="Basic residues" evidence="5">
    <location>
        <begin position="29"/>
        <end position="38"/>
    </location>
</feature>
<evidence type="ECO:0000256" key="2">
    <source>
        <dbReference type="ARBA" id="ARBA00022771"/>
    </source>
</evidence>
<keyword evidence="1" id="KW-0479">Metal-binding</keyword>
<evidence type="ECO:0000256" key="3">
    <source>
        <dbReference type="ARBA" id="ARBA00022833"/>
    </source>
</evidence>
<dbReference type="SUPFAM" id="SSF90209">
    <property type="entry name" value="Ran binding protein zinc finger-like"/>
    <property type="match status" value="1"/>
</dbReference>
<name>A0A7J6Q8V5_PEROL</name>
<keyword evidence="3" id="KW-0862">Zinc</keyword>
<dbReference type="OMA" id="MSGMNTS"/>
<protein>
    <recommendedName>
        <fullName evidence="6">RanBP2-type domain-containing protein</fullName>
    </recommendedName>
</protein>
<keyword evidence="8" id="KW-1185">Reference proteome</keyword>
<accession>A0A7J6Q8V5</accession>